<protein>
    <submittedName>
        <fullName evidence="1">Uncharacterized protein</fullName>
    </submittedName>
</protein>
<dbReference type="AlphaFoldDB" id="A0AAF0PNM0"/>
<name>A0AAF0PNM0_SOLVR</name>
<keyword evidence="2" id="KW-1185">Reference proteome</keyword>
<reference evidence="1" key="1">
    <citation type="submission" date="2023-08" db="EMBL/GenBank/DDBJ databases">
        <title>A de novo genome assembly of Solanum verrucosum Schlechtendal, a Mexican diploid species geographically isolated from the other diploid A-genome species in potato relatives.</title>
        <authorList>
            <person name="Hosaka K."/>
        </authorList>
    </citation>
    <scope>NUCLEOTIDE SEQUENCE</scope>
    <source>
        <tissue evidence="1">Young leaves</tissue>
    </source>
</reference>
<proteinExistence type="predicted"/>
<evidence type="ECO:0000313" key="1">
    <source>
        <dbReference type="EMBL" id="WMV08037.1"/>
    </source>
</evidence>
<gene>
    <name evidence="1" type="ORF">MTR67_001422</name>
</gene>
<evidence type="ECO:0000313" key="2">
    <source>
        <dbReference type="Proteomes" id="UP001234989"/>
    </source>
</evidence>
<organism evidence="1 2">
    <name type="scientific">Solanum verrucosum</name>
    <dbReference type="NCBI Taxonomy" id="315347"/>
    <lineage>
        <taxon>Eukaryota</taxon>
        <taxon>Viridiplantae</taxon>
        <taxon>Streptophyta</taxon>
        <taxon>Embryophyta</taxon>
        <taxon>Tracheophyta</taxon>
        <taxon>Spermatophyta</taxon>
        <taxon>Magnoliopsida</taxon>
        <taxon>eudicotyledons</taxon>
        <taxon>Gunneridae</taxon>
        <taxon>Pentapetalae</taxon>
        <taxon>asterids</taxon>
        <taxon>lamiids</taxon>
        <taxon>Solanales</taxon>
        <taxon>Solanaceae</taxon>
        <taxon>Solanoideae</taxon>
        <taxon>Solaneae</taxon>
        <taxon>Solanum</taxon>
    </lineage>
</organism>
<dbReference type="Proteomes" id="UP001234989">
    <property type="component" value="Chromosome 1"/>
</dbReference>
<dbReference type="EMBL" id="CP133612">
    <property type="protein sequence ID" value="WMV08037.1"/>
    <property type="molecule type" value="Genomic_DNA"/>
</dbReference>
<accession>A0AAF0PNM0</accession>
<sequence>MVELLNSMWNQGMLVVLR</sequence>